<proteinExistence type="predicted"/>
<dbReference type="AlphaFoldDB" id="A0A974DCU1"/>
<reference evidence="2" key="1">
    <citation type="journal article" date="2016" name="Nature">
        <title>Genome evolution in the allotetraploid frog Xenopus laevis.</title>
        <authorList>
            <person name="Session A.M."/>
            <person name="Uno Y."/>
            <person name="Kwon T."/>
            <person name="Chapman J.A."/>
            <person name="Toyoda A."/>
            <person name="Takahashi S."/>
            <person name="Fukui A."/>
            <person name="Hikosaka A."/>
            <person name="Suzuki A."/>
            <person name="Kondo M."/>
            <person name="van Heeringen S.J."/>
            <person name="Quigley I."/>
            <person name="Heinz S."/>
            <person name="Ogino H."/>
            <person name="Ochi H."/>
            <person name="Hellsten U."/>
            <person name="Lyons J.B."/>
            <person name="Simakov O."/>
            <person name="Putnam N."/>
            <person name="Stites J."/>
            <person name="Kuroki Y."/>
            <person name="Tanaka T."/>
            <person name="Michiue T."/>
            <person name="Watanabe M."/>
            <person name="Bogdanovic O."/>
            <person name="Lister R."/>
            <person name="Georgiou G."/>
            <person name="Paranjpe S.S."/>
            <person name="van Kruijsbergen I."/>
            <person name="Shu S."/>
            <person name="Carlson J."/>
            <person name="Kinoshita T."/>
            <person name="Ohta Y."/>
            <person name="Mawaribuchi S."/>
            <person name="Jenkins J."/>
            <person name="Grimwood J."/>
            <person name="Schmutz J."/>
            <person name="Mitros T."/>
            <person name="Mozaffari S.V."/>
            <person name="Suzuki Y."/>
            <person name="Haramoto Y."/>
            <person name="Yamamoto T.S."/>
            <person name="Takagi C."/>
            <person name="Heald R."/>
            <person name="Miller K."/>
            <person name="Haudenschild C."/>
            <person name="Kitzman J."/>
            <person name="Nakayama T."/>
            <person name="Izutsu Y."/>
            <person name="Robert J."/>
            <person name="Fortriede J."/>
            <person name="Burns K."/>
            <person name="Lotay V."/>
            <person name="Karimi K."/>
            <person name="Yasuoka Y."/>
            <person name="Dichmann D.S."/>
            <person name="Flajnik M.F."/>
            <person name="Houston D.W."/>
            <person name="Shendure J."/>
            <person name="DuPasquier L."/>
            <person name="Vize P.D."/>
            <person name="Zorn A.M."/>
            <person name="Ito M."/>
            <person name="Marcotte E.M."/>
            <person name="Wallingford J.B."/>
            <person name="Ito Y."/>
            <person name="Asashima M."/>
            <person name="Ueno N."/>
            <person name="Matsuda Y."/>
            <person name="Veenstra G.J."/>
            <person name="Fujiyama A."/>
            <person name="Harland R.M."/>
            <person name="Taira M."/>
            <person name="Rokhsar D.S."/>
        </authorList>
    </citation>
    <scope>NUCLEOTIDE SEQUENCE [LARGE SCALE GENOMIC DNA]</scope>
    <source>
        <strain evidence="2">J</strain>
    </source>
</reference>
<gene>
    <name evidence="1" type="ORF">XELAEV_18017686mg</name>
</gene>
<sequence>MLWACKNRYIVVSVHNWHNHYMRAIYLLELSGAFQLSKAVHIIKYHLQLAVSWELTVSCYVFWKHVSLLLGFPVVPTCYLFGRCLAVQFCLQCLPCHVSLSVTLSA</sequence>
<name>A0A974DCU1_XENLA</name>
<dbReference type="Proteomes" id="UP000694892">
    <property type="component" value="Chromosome 3L"/>
</dbReference>
<dbReference type="EMBL" id="CM004470">
    <property type="protein sequence ID" value="OCT89065.1"/>
    <property type="molecule type" value="Genomic_DNA"/>
</dbReference>
<evidence type="ECO:0000313" key="2">
    <source>
        <dbReference type="Proteomes" id="UP000694892"/>
    </source>
</evidence>
<protein>
    <submittedName>
        <fullName evidence="1">Uncharacterized protein</fullName>
    </submittedName>
</protein>
<evidence type="ECO:0000313" key="1">
    <source>
        <dbReference type="EMBL" id="OCT89065.1"/>
    </source>
</evidence>
<accession>A0A974DCU1</accession>
<organism evidence="1 2">
    <name type="scientific">Xenopus laevis</name>
    <name type="common">African clawed frog</name>
    <dbReference type="NCBI Taxonomy" id="8355"/>
    <lineage>
        <taxon>Eukaryota</taxon>
        <taxon>Metazoa</taxon>
        <taxon>Chordata</taxon>
        <taxon>Craniata</taxon>
        <taxon>Vertebrata</taxon>
        <taxon>Euteleostomi</taxon>
        <taxon>Amphibia</taxon>
        <taxon>Batrachia</taxon>
        <taxon>Anura</taxon>
        <taxon>Pipoidea</taxon>
        <taxon>Pipidae</taxon>
        <taxon>Xenopodinae</taxon>
        <taxon>Xenopus</taxon>
        <taxon>Xenopus</taxon>
    </lineage>
</organism>